<dbReference type="InterPro" id="IPR003347">
    <property type="entry name" value="JmjC_dom"/>
</dbReference>
<evidence type="ECO:0000256" key="1">
    <source>
        <dbReference type="SAM" id="MobiDB-lite"/>
    </source>
</evidence>
<dbReference type="SMART" id="SM00558">
    <property type="entry name" value="JmjC"/>
    <property type="match status" value="1"/>
</dbReference>
<dbReference type="PROSITE" id="PS51184">
    <property type="entry name" value="JMJC"/>
    <property type="match status" value="1"/>
</dbReference>
<dbReference type="Gene3D" id="2.60.120.650">
    <property type="entry name" value="Cupin"/>
    <property type="match status" value="1"/>
</dbReference>
<gene>
    <name evidence="3" type="ORF">MSP1401_LOCUS10546</name>
</gene>
<reference evidence="3" key="1">
    <citation type="submission" date="2021-01" db="EMBL/GenBank/DDBJ databases">
        <authorList>
            <person name="Corre E."/>
            <person name="Pelletier E."/>
            <person name="Niang G."/>
            <person name="Scheremetjew M."/>
            <person name="Finn R."/>
            <person name="Kale V."/>
            <person name="Holt S."/>
            <person name="Cochrane G."/>
            <person name="Meng A."/>
            <person name="Brown T."/>
            <person name="Cohen L."/>
        </authorList>
    </citation>
    <scope>NUCLEOTIDE SEQUENCE</scope>
    <source>
        <strain evidence="3">CCAC1681</strain>
    </source>
</reference>
<proteinExistence type="predicted"/>
<name>A0A7S0DA03_MICPS</name>
<sequence length="509" mass="56779">MSRASAGAGINVGMETRGVVSSHNDLHDVLDPAQLGKGTCWEAKEEAPQFNVEQASEQSARTSQEPRPAINPLEPGWMGICEDDFNNGFHGAREGRFVSAGSSSPQDVLQGREGHGGSLATLRRQGAMKIKCDSVWDESRECSTLLDLRWMEDNNTQVKSLNGHFALLQQTLPHGNQLSVTMTEENLQNLGDVTFGQMLLDVDKSFKGSCAPYQELGSSQRERLFLRTLRSRVPLRTSYLSSVALDALSEHASSGFRRSEHPPPAHLWEPSSVACSEGSILRELLGTCERRCTPEDQLTKVMSSKTRESDEQSNLPQRIRDLLWGAGIISPWLYLMNPGSVFCCHIEDYAFGSANVIIAPPGSHTWAAWYSVPRHDIGYLHEYLREMLGDEYTIDCLEQRKIWLDPASVSAWTSKEGKRIHVYRHLQGPSEYIATDYGSVHWGVNLGIGWKAAVNFAFPDWREAAQGIHLEYKKLEKATGQKRSYRSVPDFDSKKWDTTTSADEIDGTC</sequence>
<feature type="compositionally biased region" description="Polar residues" evidence="1">
    <location>
        <begin position="51"/>
        <end position="65"/>
    </location>
</feature>
<evidence type="ECO:0000313" key="3">
    <source>
        <dbReference type="EMBL" id="CAD8448299.1"/>
    </source>
</evidence>
<dbReference type="AlphaFoldDB" id="A0A7S0DA03"/>
<evidence type="ECO:0000259" key="2">
    <source>
        <dbReference type="PROSITE" id="PS51184"/>
    </source>
</evidence>
<organism evidence="3">
    <name type="scientific">Micromonas pusilla</name>
    <name type="common">Picoplanktonic green alga</name>
    <name type="synonym">Chromulina pusilla</name>
    <dbReference type="NCBI Taxonomy" id="38833"/>
    <lineage>
        <taxon>Eukaryota</taxon>
        <taxon>Viridiplantae</taxon>
        <taxon>Chlorophyta</taxon>
        <taxon>Mamiellophyceae</taxon>
        <taxon>Mamiellales</taxon>
        <taxon>Mamiellaceae</taxon>
        <taxon>Micromonas</taxon>
    </lineage>
</organism>
<accession>A0A7S0DA03</accession>
<dbReference type="SUPFAM" id="SSF51197">
    <property type="entry name" value="Clavaminate synthase-like"/>
    <property type="match status" value="1"/>
</dbReference>
<feature type="region of interest" description="Disordered" evidence="1">
    <location>
        <begin position="48"/>
        <end position="70"/>
    </location>
</feature>
<dbReference type="Pfam" id="PF02373">
    <property type="entry name" value="JmjC"/>
    <property type="match status" value="1"/>
</dbReference>
<feature type="domain" description="JmjC" evidence="2">
    <location>
        <begin position="304"/>
        <end position="473"/>
    </location>
</feature>
<protein>
    <recommendedName>
        <fullName evidence="2">JmjC domain-containing protein</fullName>
    </recommendedName>
</protein>
<dbReference type="EMBL" id="HBEN01012678">
    <property type="protein sequence ID" value="CAD8448299.1"/>
    <property type="molecule type" value="Transcribed_RNA"/>
</dbReference>